<evidence type="ECO:0000313" key="1">
    <source>
        <dbReference type="EMBL" id="CAG7591780.1"/>
    </source>
</evidence>
<accession>A0A8S4C3T1</accession>
<dbReference type="AlphaFoldDB" id="A0A8S4C3T1"/>
<name>A0A8S4C3T1_9ACAR</name>
<dbReference type="Gene3D" id="1.25.40.10">
    <property type="entry name" value="Tetratricopeptide repeat domain"/>
    <property type="match status" value="1"/>
</dbReference>
<dbReference type="Pfam" id="PF13424">
    <property type="entry name" value="TPR_12"/>
    <property type="match status" value="1"/>
</dbReference>
<comment type="caution">
    <text evidence="1">The sequence shown here is derived from an EMBL/GenBank/DDBJ whole genome shotgun (WGS) entry which is preliminary data.</text>
</comment>
<dbReference type="Proteomes" id="UP000837675">
    <property type="component" value="Unassembled WGS sequence"/>
</dbReference>
<dbReference type="SUPFAM" id="SSF48452">
    <property type="entry name" value="TPR-like"/>
    <property type="match status" value="1"/>
</dbReference>
<gene>
    <name evidence="1" type="ORF">MHYMCMPASI_00477</name>
</gene>
<dbReference type="InterPro" id="IPR011990">
    <property type="entry name" value="TPR-like_helical_dom_sf"/>
</dbReference>
<dbReference type="EMBL" id="CAJVAF010000215">
    <property type="protein sequence ID" value="CAG7591780.1"/>
    <property type="molecule type" value="Genomic_DNA"/>
</dbReference>
<sequence>MALLYEAQNKPAESLVLYEKSLANMHIFGEDSKNVADVYNNMAILSKDQHNYEKASAIYRSVFGKK</sequence>
<evidence type="ECO:0000313" key="2">
    <source>
        <dbReference type="Proteomes" id="UP000837675"/>
    </source>
</evidence>
<reference evidence="1" key="1">
    <citation type="submission" date="2021-06" db="EMBL/GenBank/DDBJ databases">
        <authorList>
            <person name="Nardi T."/>
            <person name="Nardi T."/>
        </authorList>
    </citation>
    <scope>NUCLEOTIDE SEQUENCE</scope>
</reference>
<proteinExistence type="predicted"/>
<organism evidence="1 2">
    <name type="scientific">Hyalomma marginatum</name>
    <dbReference type="NCBI Taxonomy" id="34627"/>
    <lineage>
        <taxon>Eukaryota</taxon>
        <taxon>Metazoa</taxon>
        <taxon>Ecdysozoa</taxon>
        <taxon>Arthropoda</taxon>
        <taxon>Chelicerata</taxon>
        <taxon>Arachnida</taxon>
        <taxon>Acari</taxon>
        <taxon>Parasitiformes</taxon>
        <taxon>Ixodida</taxon>
        <taxon>Ixodoidea</taxon>
        <taxon>Ixodidae</taxon>
        <taxon>Hyalomminae</taxon>
        <taxon>Hyalomma</taxon>
    </lineage>
</organism>
<protein>
    <submittedName>
        <fullName evidence="1">Tetratricopeptide repeat protein</fullName>
    </submittedName>
</protein>
<keyword evidence="2" id="KW-1185">Reference proteome</keyword>